<keyword evidence="3" id="KW-1185">Reference proteome</keyword>
<evidence type="ECO:0000313" key="2">
    <source>
        <dbReference type="EMBL" id="GHP15030.1"/>
    </source>
</evidence>
<dbReference type="InterPro" id="IPR035903">
    <property type="entry name" value="HesB-like_dom_sf"/>
</dbReference>
<name>A0ABQ3W2I8_9LACO</name>
<accession>A0ABQ3W2I8</accession>
<gene>
    <name evidence="2" type="ORF">YK48G_24550</name>
</gene>
<sequence>MPTIKITVPMKQYLSTTQFAGKTFLLIADDGGGNYSLHGGACTIGGNFTLVVLDQPDERYPIPLKNNAEIPLFTSAYDLNFLGAGLKMDFQHHSIRLSDDAELLDSAVQITQGTKVTKAFEAGMTPMDYGC</sequence>
<evidence type="ECO:0000259" key="1">
    <source>
        <dbReference type="Pfam" id="PF01521"/>
    </source>
</evidence>
<dbReference type="EMBL" id="BNJR01000019">
    <property type="protein sequence ID" value="GHP15030.1"/>
    <property type="molecule type" value="Genomic_DNA"/>
</dbReference>
<dbReference type="RefSeq" id="WP_203631006.1">
    <property type="nucleotide sequence ID" value="NZ_BNJR01000019.1"/>
</dbReference>
<protein>
    <submittedName>
        <fullName evidence="2">Fe-S cluster biosynthesis protein</fullName>
    </submittedName>
</protein>
<organism evidence="2 3">
    <name type="scientific">Lentilactobacillus fungorum</name>
    <dbReference type="NCBI Taxonomy" id="2201250"/>
    <lineage>
        <taxon>Bacteria</taxon>
        <taxon>Bacillati</taxon>
        <taxon>Bacillota</taxon>
        <taxon>Bacilli</taxon>
        <taxon>Lactobacillales</taxon>
        <taxon>Lactobacillaceae</taxon>
        <taxon>Lentilactobacillus</taxon>
    </lineage>
</organism>
<dbReference type="Proteomes" id="UP000604765">
    <property type="component" value="Unassembled WGS sequence"/>
</dbReference>
<dbReference type="InterPro" id="IPR000361">
    <property type="entry name" value="ATAP_core_dom"/>
</dbReference>
<dbReference type="Gene3D" id="2.60.300.12">
    <property type="entry name" value="HesB-like domain"/>
    <property type="match status" value="1"/>
</dbReference>
<comment type="caution">
    <text evidence="2">The sequence shown here is derived from an EMBL/GenBank/DDBJ whole genome shotgun (WGS) entry which is preliminary data.</text>
</comment>
<proteinExistence type="predicted"/>
<feature type="domain" description="Core" evidence="1">
    <location>
        <begin position="4"/>
        <end position="111"/>
    </location>
</feature>
<evidence type="ECO:0000313" key="3">
    <source>
        <dbReference type="Proteomes" id="UP000604765"/>
    </source>
</evidence>
<reference evidence="2 3" key="1">
    <citation type="journal article" date="2021" name="Int. J. Syst. Evol. Microbiol.">
        <title>Lentilactobacillus fungorum sp. nov., isolated from spent mushroom substrates.</title>
        <authorList>
            <person name="Tohno M."/>
            <person name="Tanizawa Y."/>
            <person name="Kojima Y."/>
            <person name="Sakamoto M."/>
            <person name="Ohkuma M."/>
            <person name="Kobayashi H."/>
        </authorList>
    </citation>
    <scope>NUCLEOTIDE SEQUENCE [LARGE SCALE GENOMIC DNA]</scope>
    <source>
        <strain evidence="2 3">YK48G</strain>
    </source>
</reference>
<dbReference type="Pfam" id="PF01521">
    <property type="entry name" value="Fe-S_biosyn"/>
    <property type="match status" value="1"/>
</dbReference>
<dbReference type="SUPFAM" id="SSF89360">
    <property type="entry name" value="HesB-like domain"/>
    <property type="match status" value="1"/>
</dbReference>